<keyword evidence="2" id="KW-1185">Reference proteome</keyword>
<dbReference type="OrthoDB" id="7362285at2759"/>
<comment type="caution">
    <text evidence="1">The sequence shown here is derived from an EMBL/GenBank/DDBJ whole genome shotgun (WGS) entry which is preliminary data.</text>
</comment>
<proteinExistence type="predicted"/>
<protein>
    <submittedName>
        <fullName evidence="1">Jg6526 protein</fullName>
    </submittedName>
</protein>
<sequence length="149" mass="17648">MKYSVLCRTKLALICRQSFEEDEIFKAKCLLFESLPHRLIKRKGEDRKQKNIDYIIGVLRGTEPDDIPVFVARDLQKLPPVTFDHVDATRLLKDIVLLQRQVRVLQEKQDDYLMKNDFEKYVIDKEMVHTALESDVRKTDLYVNKKSTY</sequence>
<gene>
    <name evidence="1" type="primary">jg6526</name>
    <name evidence="1" type="ORF">PAEG_LOCUS21136</name>
</gene>
<dbReference type="AlphaFoldDB" id="A0A8S4S585"/>
<reference evidence="1" key="1">
    <citation type="submission" date="2022-03" db="EMBL/GenBank/DDBJ databases">
        <authorList>
            <person name="Lindestad O."/>
        </authorList>
    </citation>
    <scope>NUCLEOTIDE SEQUENCE</scope>
</reference>
<organism evidence="1 2">
    <name type="scientific">Pararge aegeria aegeria</name>
    <dbReference type="NCBI Taxonomy" id="348720"/>
    <lineage>
        <taxon>Eukaryota</taxon>
        <taxon>Metazoa</taxon>
        <taxon>Ecdysozoa</taxon>
        <taxon>Arthropoda</taxon>
        <taxon>Hexapoda</taxon>
        <taxon>Insecta</taxon>
        <taxon>Pterygota</taxon>
        <taxon>Neoptera</taxon>
        <taxon>Endopterygota</taxon>
        <taxon>Lepidoptera</taxon>
        <taxon>Glossata</taxon>
        <taxon>Ditrysia</taxon>
        <taxon>Papilionoidea</taxon>
        <taxon>Nymphalidae</taxon>
        <taxon>Satyrinae</taxon>
        <taxon>Satyrini</taxon>
        <taxon>Parargina</taxon>
        <taxon>Pararge</taxon>
    </lineage>
</organism>
<accession>A0A8S4S585</accession>
<dbReference type="EMBL" id="CAKXAJ010025908">
    <property type="protein sequence ID" value="CAH2245591.1"/>
    <property type="molecule type" value="Genomic_DNA"/>
</dbReference>
<evidence type="ECO:0000313" key="2">
    <source>
        <dbReference type="Proteomes" id="UP000838756"/>
    </source>
</evidence>
<name>A0A8S4S585_9NEOP</name>
<evidence type="ECO:0000313" key="1">
    <source>
        <dbReference type="EMBL" id="CAH2245591.1"/>
    </source>
</evidence>
<dbReference type="Proteomes" id="UP000838756">
    <property type="component" value="Unassembled WGS sequence"/>
</dbReference>